<dbReference type="GO" id="GO:0005886">
    <property type="term" value="C:plasma membrane"/>
    <property type="evidence" value="ECO:0007669"/>
    <property type="project" value="UniProtKB-SubCell"/>
</dbReference>
<dbReference type="PANTHER" id="PTHR33908:SF11">
    <property type="entry name" value="MEMBRANE PROTEIN"/>
    <property type="match status" value="1"/>
</dbReference>
<dbReference type="AlphaFoldDB" id="A0A7X3LW19"/>
<dbReference type="InterPro" id="IPR050297">
    <property type="entry name" value="LipidA_mod_glycosyltrf_83"/>
</dbReference>
<evidence type="ECO:0000256" key="8">
    <source>
        <dbReference type="SAM" id="Phobius"/>
    </source>
</evidence>
<keyword evidence="2" id="KW-1003">Cell membrane</keyword>
<dbReference type="Proteomes" id="UP000433101">
    <property type="component" value="Unassembled WGS sequence"/>
</dbReference>
<evidence type="ECO:0000256" key="1">
    <source>
        <dbReference type="ARBA" id="ARBA00004651"/>
    </source>
</evidence>
<keyword evidence="3" id="KW-0328">Glycosyltransferase</keyword>
<proteinExistence type="predicted"/>
<feature type="transmembrane region" description="Helical" evidence="8">
    <location>
        <begin position="337"/>
        <end position="357"/>
    </location>
</feature>
<keyword evidence="5 8" id="KW-0812">Transmembrane</keyword>
<keyword evidence="6 8" id="KW-1133">Transmembrane helix</keyword>
<feature type="transmembrane region" description="Helical" evidence="8">
    <location>
        <begin position="198"/>
        <end position="220"/>
    </location>
</feature>
<reference evidence="10 11" key="1">
    <citation type="submission" date="2019-12" db="EMBL/GenBank/DDBJ databases">
        <authorList>
            <person name="Li M."/>
        </authorList>
    </citation>
    <scope>NUCLEOTIDE SEQUENCE [LARGE SCALE GENOMIC DNA]</scope>
    <source>
        <strain evidence="10 11">GBMRC 2046</strain>
    </source>
</reference>
<gene>
    <name evidence="10" type="ORF">GR183_14765</name>
</gene>
<feature type="domain" description="Glycosyltransferase RgtA/B/C/D-like" evidence="9">
    <location>
        <begin position="57"/>
        <end position="217"/>
    </location>
</feature>
<evidence type="ECO:0000256" key="7">
    <source>
        <dbReference type="ARBA" id="ARBA00023136"/>
    </source>
</evidence>
<dbReference type="PANTHER" id="PTHR33908">
    <property type="entry name" value="MANNOSYLTRANSFERASE YKCB-RELATED"/>
    <property type="match status" value="1"/>
</dbReference>
<dbReference type="Pfam" id="PF13231">
    <property type="entry name" value="PMT_2"/>
    <property type="match status" value="1"/>
</dbReference>
<evidence type="ECO:0000313" key="11">
    <source>
        <dbReference type="Proteomes" id="UP000433101"/>
    </source>
</evidence>
<evidence type="ECO:0000313" key="10">
    <source>
        <dbReference type="EMBL" id="MXN66174.1"/>
    </source>
</evidence>
<dbReference type="GO" id="GO:0016763">
    <property type="term" value="F:pentosyltransferase activity"/>
    <property type="evidence" value="ECO:0007669"/>
    <property type="project" value="TreeGrafter"/>
</dbReference>
<dbReference type="EMBL" id="WUMV01000007">
    <property type="protein sequence ID" value="MXN66174.1"/>
    <property type="molecule type" value="Genomic_DNA"/>
</dbReference>
<name>A0A7X3LW19_9HYPH</name>
<feature type="transmembrane region" description="Helical" evidence="8">
    <location>
        <begin position="156"/>
        <end position="186"/>
    </location>
</feature>
<keyword evidence="7 8" id="KW-0472">Membrane</keyword>
<protein>
    <submittedName>
        <fullName evidence="10">Glycosyl transferase family 39</fullName>
    </submittedName>
</protein>
<comment type="subcellular location">
    <subcellularLocation>
        <location evidence="1">Cell membrane</location>
        <topology evidence="1">Multi-pass membrane protein</topology>
    </subcellularLocation>
</comment>
<dbReference type="InterPro" id="IPR038731">
    <property type="entry name" value="RgtA/B/C-like"/>
</dbReference>
<evidence type="ECO:0000256" key="6">
    <source>
        <dbReference type="ARBA" id="ARBA00022989"/>
    </source>
</evidence>
<keyword evidence="4 10" id="KW-0808">Transferase</keyword>
<dbReference type="RefSeq" id="WP_160776424.1">
    <property type="nucleotide sequence ID" value="NZ_WUMV01000007.1"/>
</dbReference>
<feature type="transmembrane region" description="Helical" evidence="8">
    <location>
        <begin position="282"/>
        <end position="301"/>
    </location>
</feature>
<feature type="transmembrane region" description="Helical" evidence="8">
    <location>
        <begin position="246"/>
        <end position="270"/>
    </location>
</feature>
<keyword evidence="11" id="KW-1185">Reference proteome</keyword>
<sequence length="501" mass="54885">MREPQPALPVWLRPGFLVLFVLVLTGIRLLVAANAGLAEDEAYYRLWGLSPAFGYYDHPPMIGWWIAAGQALFGDTAFAIRVVCVLSAAIGSLFLWRTADILFGRKAAGWSVLFFNATILIGVGSVIATPDAPSVFFWGLSLWALAELVRSENANWWLAIGFFAGFGLVAKYSVLFLGAGIVLWLLLMPQARRWLKSWQLWAGGILALAVFVPVIVWNAGHEWASFHKQFGRAVPEGWTLKYLGELAGALVGLLNPLIAVLAAAGAGRVISRTWAGDQKAGLVLLTTLPFLAYLVFHAFHARVQGNWPAPIFPAFVMMAALVAADPPCADAGFWRRWTATAVPLGLVVSLLVLVHAVHPLTAAFGRKDPTQQTRGWDAVANQLSEIAEREGAGWIATDRYYLNAELAFSLRGGLPVVQVNDRIRYVMQVPQPVSLVTSPALFVAPAKRDPGLERLLRRFARAEQVATVPRRVKGVTLENIVVYRVESPDKDPRDPVYPLPL</sequence>
<evidence type="ECO:0000256" key="5">
    <source>
        <dbReference type="ARBA" id="ARBA00022692"/>
    </source>
</evidence>
<comment type="caution">
    <text evidence="10">The sequence shown here is derived from an EMBL/GenBank/DDBJ whole genome shotgun (WGS) entry which is preliminary data.</text>
</comment>
<feature type="transmembrane region" description="Helical" evidence="8">
    <location>
        <begin position="62"/>
        <end position="95"/>
    </location>
</feature>
<dbReference type="GO" id="GO:0009103">
    <property type="term" value="P:lipopolysaccharide biosynthetic process"/>
    <property type="evidence" value="ECO:0007669"/>
    <property type="project" value="UniProtKB-ARBA"/>
</dbReference>
<evidence type="ECO:0000259" key="9">
    <source>
        <dbReference type="Pfam" id="PF13231"/>
    </source>
</evidence>
<organism evidence="10 11">
    <name type="scientific">Stappia sediminis</name>
    <dbReference type="NCBI Taxonomy" id="2692190"/>
    <lineage>
        <taxon>Bacteria</taxon>
        <taxon>Pseudomonadati</taxon>
        <taxon>Pseudomonadota</taxon>
        <taxon>Alphaproteobacteria</taxon>
        <taxon>Hyphomicrobiales</taxon>
        <taxon>Stappiaceae</taxon>
        <taxon>Stappia</taxon>
    </lineage>
</organism>
<evidence type="ECO:0000256" key="4">
    <source>
        <dbReference type="ARBA" id="ARBA00022679"/>
    </source>
</evidence>
<feature type="transmembrane region" description="Helical" evidence="8">
    <location>
        <begin position="307"/>
        <end position="325"/>
    </location>
</feature>
<feature type="transmembrane region" description="Helical" evidence="8">
    <location>
        <begin position="107"/>
        <end position="128"/>
    </location>
</feature>
<evidence type="ECO:0000256" key="2">
    <source>
        <dbReference type="ARBA" id="ARBA00022475"/>
    </source>
</evidence>
<evidence type="ECO:0000256" key="3">
    <source>
        <dbReference type="ARBA" id="ARBA00022676"/>
    </source>
</evidence>
<accession>A0A7X3LW19</accession>